<proteinExistence type="predicted"/>
<dbReference type="AlphaFoldDB" id="G0UUW1"/>
<reference evidence="2" key="1">
    <citation type="journal article" date="2012" name="Proc. Natl. Acad. Sci. U.S.A.">
        <title>Antigenic diversity is generated by distinct evolutionary mechanisms in African trypanosome species.</title>
        <authorList>
            <person name="Jackson A.P."/>
            <person name="Berry A."/>
            <person name="Aslett M."/>
            <person name="Allison H.C."/>
            <person name="Burton P."/>
            <person name="Vavrova-Anderson J."/>
            <person name="Brown R."/>
            <person name="Browne H."/>
            <person name="Corton N."/>
            <person name="Hauser H."/>
            <person name="Gamble J."/>
            <person name="Gilderthorp R."/>
            <person name="Marcello L."/>
            <person name="McQuillan J."/>
            <person name="Otto T.D."/>
            <person name="Quail M.A."/>
            <person name="Sanders M.J."/>
            <person name="van Tonder A."/>
            <person name="Ginger M.L."/>
            <person name="Field M.C."/>
            <person name="Barry J.D."/>
            <person name="Hertz-Fowler C."/>
            <person name="Berriman M."/>
        </authorList>
    </citation>
    <scope>NUCLEOTIDE SEQUENCE</scope>
    <source>
        <strain evidence="2">IL3000</strain>
    </source>
</reference>
<organism evidence="2">
    <name type="scientific">Trypanosoma congolense (strain IL3000)</name>
    <dbReference type="NCBI Taxonomy" id="1068625"/>
    <lineage>
        <taxon>Eukaryota</taxon>
        <taxon>Discoba</taxon>
        <taxon>Euglenozoa</taxon>
        <taxon>Kinetoplastea</taxon>
        <taxon>Metakinetoplastina</taxon>
        <taxon>Trypanosomatida</taxon>
        <taxon>Trypanosomatidae</taxon>
        <taxon>Trypanosoma</taxon>
        <taxon>Nannomonas</taxon>
    </lineage>
</organism>
<accession>G0UUW1</accession>
<evidence type="ECO:0000313" key="2">
    <source>
        <dbReference type="EMBL" id="CCC93175.1"/>
    </source>
</evidence>
<gene>
    <name evidence="2" type="ORF">TCIL3000_9_5830</name>
</gene>
<evidence type="ECO:0000256" key="1">
    <source>
        <dbReference type="SAM" id="MobiDB-lite"/>
    </source>
</evidence>
<feature type="compositionally biased region" description="Polar residues" evidence="1">
    <location>
        <begin position="19"/>
        <end position="28"/>
    </location>
</feature>
<feature type="region of interest" description="Disordered" evidence="1">
    <location>
        <begin position="1"/>
        <end position="29"/>
    </location>
</feature>
<protein>
    <submittedName>
        <fullName evidence="2">Uncharacterized protein</fullName>
    </submittedName>
</protein>
<dbReference type="EMBL" id="HE575322">
    <property type="protein sequence ID" value="CCC93175.1"/>
    <property type="molecule type" value="Genomic_DNA"/>
</dbReference>
<sequence>MPYNTCRNSPGKKSWGSAPPQNNTNNSIGLLPPPPCLPSVMSFFFPCYSLIFPSLLPPTHKRWQSQPWRIPPTITFLTRQRNPLSFDVDATHIDPRHNEMFP</sequence>
<name>G0UUW1_TRYCI</name>